<gene>
    <name evidence="2" type="ORF">BIY37_07075</name>
</gene>
<dbReference type="EMBL" id="MJUW02000077">
    <property type="protein sequence ID" value="OQD45716.1"/>
    <property type="molecule type" value="Genomic_DNA"/>
</dbReference>
<keyword evidence="1" id="KW-1133">Transmembrane helix</keyword>
<organism evidence="2 3">
    <name type="scientific">Candidatus Brocadia sapporoensis</name>
    <dbReference type="NCBI Taxonomy" id="392547"/>
    <lineage>
        <taxon>Bacteria</taxon>
        <taxon>Pseudomonadati</taxon>
        <taxon>Planctomycetota</taxon>
        <taxon>Candidatus Brocadiia</taxon>
        <taxon>Candidatus Brocadiales</taxon>
        <taxon>Candidatus Brocadiaceae</taxon>
        <taxon>Candidatus Brocadia</taxon>
    </lineage>
</organism>
<proteinExistence type="predicted"/>
<accession>A0A1V6M046</accession>
<reference evidence="2 3" key="1">
    <citation type="journal article" date="2016" name="Genome Announc.">
        <title>Draft Genome Sequence of the Anaerobic Ammonium-Oxidizing Bacterium 'Candidatus Brocadia sp. 40'.</title>
        <authorList>
            <person name="Ali M."/>
            <person name="Haroon M.F."/>
            <person name="Narita Y."/>
            <person name="Zhang L."/>
            <person name="Rangel Shaw D."/>
            <person name="Okabe S."/>
            <person name="Saikaly P.E."/>
        </authorList>
    </citation>
    <scope>NUCLEOTIDE SEQUENCE [LARGE SCALE GENOMIC DNA]</scope>
    <source>
        <strain evidence="2 3">40</strain>
    </source>
</reference>
<dbReference type="AlphaFoldDB" id="A0A1V6M046"/>
<feature type="transmembrane region" description="Helical" evidence="1">
    <location>
        <begin position="170"/>
        <end position="191"/>
    </location>
</feature>
<name>A0A1V6M046_9BACT</name>
<protein>
    <submittedName>
        <fullName evidence="2">Uncharacterized protein</fullName>
    </submittedName>
</protein>
<sequence>MLNILLLLIGVVYTLGVVRNSAFASGNQATEGVPSIEAIAHADRNEITIGDKIKFGIRVTYKDGVVPRFPELDQQLGVFTVKKMGVAEGPKKEKDGRFTVDCYYVLSSYEIGHQSIPPLKISYQGTQGEGEVVTNEISIDIKGVLQGDEISGDIKDIIPPADVPASFKRLLSWIGAVFTVLLLSGIIFWLITKRKKKMQERELIVKLPHEIAYELLEGLLKEDLIAKGFIKEYYYRLTGIVRHYIENRFDLLAPERTTEEFLAEMAHTNKLNDIHKRLIREFLERCDMVKYATYDPSVSEIQEIYDAAKRFVDETKECMENKEAIPA</sequence>
<dbReference type="RefSeq" id="WP_143299201.1">
    <property type="nucleotide sequence ID" value="NZ_MJUW02000077.1"/>
</dbReference>
<comment type="caution">
    <text evidence="2">The sequence shown here is derived from an EMBL/GenBank/DDBJ whole genome shotgun (WGS) entry which is preliminary data.</text>
</comment>
<keyword evidence="3" id="KW-1185">Reference proteome</keyword>
<keyword evidence="1" id="KW-0472">Membrane</keyword>
<keyword evidence="1" id="KW-0812">Transmembrane</keyword>
<dbReference type="Proteomes" id="UP000242219">
    <property type="component" value="Unassembled WGS sequence"/>
</dbReference>
<evidence type="ECO:0000256" key="1">
    <source>
        <dbReference type="SAM" id="Phobius"/>
    </source>
</evidence>
<evidence type="ECO:0000313" key="3">
    <source>
        <dbReference type="Proteomes" id="UP000242219"/>
    </source>
</evidence>
<evidence type="ECO:0000313" key="2">
    <source>
        <dbReference type="EMBL" id="OQD45716.1"/>
    </source>
</evidence>